<dbReference type="SUPFAM" id="SSF52309">
    <property type="entry name" value="N-(deoxy)ribosyltransferase-like"/>
    <property type="match status" value="1"/>
</dbReference>
<feature type="chain" id="PRO_5040963482" evidence="1">
    <location>
        <begin position="25"/>
        <end position="188"/>
    </location>
</feature>
<gene>
    <name evidence="2" type="ORF">H1R20_g14813</name>
</gene>
<name>A0A9W8MAT3_9AGAR</name>
<sequence>MKAPSILRFFLAFLLSLWLRDALAAPIVVCDSNKLVPTSELESRTLRLTVSALRAWLGSNASRFKDKMLFNSGYTLVGNSKQPVLKKVPSFEQEKGLVSLASLLKDKGPPPAKGWTRWNHWARASQAMASVAQGRVTVLLGEQVDPNSIWHKIEFPALKANGQVTEVQKFVLKKNGNLEGPTKIWPNK</sequence>
<dbReference type="Proteomes" id="UP001140091">
    <property type="component" value="Unassembled WGS sequence"/>
</dbReference>
<keyword evidence="1" id="KW-0732">Signal</keyword>
<organism evidence="2 3">
    <name type="scientific">Candolleomyces eurysporus</name>
    <dbReference type="NCBI Taxonomy" id="2828524"/>
    <lineage>
        <taxon>Eukaryota</taxon>
        <taxon>Fungi</taxon>
        <taxon>Dikarya</taxon>
        <taxon>Basidiomycota</taxon>
        <taxon>Agaricomycotina</taxon>
        <taxon>Agaricomycetes</taxon>
        <taxon>Agaricomycetidae</taxon>
        <taxon>Agaricales</taxon>
        <taxon>Agaricineae</taxon>
        <taxon>Psathyrellaceae</taxon>
        <taxon>Candolleomyces</taxon>
    </lineage>
</organism>
<dbReference type="OrthoDB" id="3007563at2759"/>
<evidence type="ECO:0000256" key="1">
    <source>
        <dbReference type="SAM" id="SignalP"/>
    </source>
</evidence>
<feature type="non-terminal residue" evidence="2">
    <location>
        <position position="188"/>
    </location>
</feature>
<evidence type="ECO:0000313" key="2">
    <source>
        <dbReference type="EMBL" id="KAJ2922283.1"/>
    </source>
</evidence>
<dbReference type="AlphaFoldDB" id="A0A9W8MAT3"/>
<protein>
    <submittedName>
        <fullName evidence="2">Uncharacterized protein</fullName>
    </submittedName>
</protein>
<reference evidence="2" key="1">
    <citation type="submission" date="2022-06" db="EMBL/GenBank/DDBJ databases">
        <title>Genome Sequence of Candolleomyces eurysporus.</title>
        <authorList>
            <person name="Buettner E."/>
        </authorList>
    </citation>
    <scope>NUCLEOTIDE SEQUENCE</scope>
    <source>
        <strain evidence="2">VTCC 930004</strain>
    </source>
</reference>
<accession>A0A9W8MAT3</accession>
<feature type="signal peptide" evidence="1">
    <location>
        <begin position="1"/>
        <end position="24"/>
    </location>
</feature>
<proteinExistence type="predicted"/>
<comment type="caution">
    <text evidence="2">The sequence shown here is derived from an EMBL/GenBank/DDBJ whole genome shotgun (WGS) entry which is preliminary data.</text>
</comment>
<dbReference type="EMBL" id="JANBPK010001500">
    <property type="protein sequence ID" value="KAJ2922283.1"/>
    <property type="molecule type" value="Genomic_DNA"/>
</dbReference>
<keyword evidence="3" id="KW-1185">Reference proteome</keyword>
<evidence type="ECO:0000313" key="3">
    <source>
        <dbReference type="Proteomes" id="UP001140091"/>
    </source>
</evidence>